<proteinExistence type="predicted"/>
<dbReference type="Proteomes" id="UP001158576">
    <property type="component" value="Chromosome 1"/>
</dbReference>
<keyword evidence="3" id="KW-1185">Reference proteome</keyword>
<reference evidence="2 3" key="1">
    <citation type="submission" date="2021-04" db="EMBL/GenBank/DDBJ databases">
        <authorList>
            <person name="Bliznina A."/>
        </authorList>
    </citation>
    <scope>NUCLEOTIDE SEQUENCE [LARGE SCALE GENOMIC DNA]</scope>
</reference>
<gene>
    <name evidence="2" type="ORF">OKIOD_LOCUS10220</name>
</gene>
<evidence type="ECO:0000313" key="3">
    <source>
        <dbReference type="Proteomes" id="UP001158576"/>
    </source>
</evidence>
<organism evidence="2 3">
    <name type="scientific">Oikopleura dioica</name>
    <name type="common">Tunicate</name>
    <dbReference type="NCBI Taxonomy" id="34765"/>
    <lineage>
        <taxon>Eukaryota</taxon>
        <taxon>Metazoa</taxon>
        <taxon>Chordata</taxon>
        <taxon>Tunicata</taxon>
        <taxon>Appendicularia</taxon>
        <taxon>Copelata</taxon>
        <taxon>Oikopleuridae</taxon>
        <taxon>Oikopleura</taxon>
    </lineage>
</organism>
<sequence length="344" mass="38754">MRSNNRPPTPRRAGTRQYSRYYREFQLEQQANNSPQQPNDANNQPPANAAPNQPATPARRQVVVELIPNSPRNQLFGDGSPGEEQAPTPTSRRSFGTFVQDSPDVAPSESGMEGNNDLLMGPSDDRGAQYQAMSRRRWAFGNRTDEARNAIRDDERANAHKRTQVTPWIKKKNKKIVRYYAIEDSDSSTLPDTPSPIFEPVPEINTPSPPKRARRNLLQEFNQGRPAESIDAAIPFVEREFVPGKYLIRVYEEGPPFLTERMCSDSYTTSGAAYSAFPFNAPIRGHNINTLDDALTILRGMFEKDNADLAKLKQELEQGEFVCVLEFKTLMICIGKALVFPCFE</sequence>
<feature type="compositionally biased region" description="Low complexity" evidence="1">
    <location>
        <begin position="29"/>
        <end position="61"/>
    </location>
</feature>
<dbReference type="EMBL" id="OU015566">
    <property type="protein sequence ID" value="CAG5104689.1"/>
    <property type="molecule type" value="Genomic_DNA"/>
</dbReference>
<evidence type="ECO:0000313" key="2">
    <source>
        <dbReference type="EMBL" id="CAG5104689.1"/>
    </source>
</evidence>
<feature type="compositionally biased region" description="Polar residues" evidence="1">
    <location>
        <begin position="87"/>
        <end position="100"/>
    </location>
</feature>
<feature type="region of interest" description="Disordered" evidence="1">
    <location>
        <begin position="187"/>
        <end position="211"/>
    </location>
</feature>
<name>A0ABN7SPN7_OIKDI</name>
<accession>A0ABN7SPN7</accession>
<feature type="region of interest" description="Disordered" evidence="1">
    <location>
        <begin position="1"/>
        <end position="130"/>
    </location>
</feature>
<protein>
    <submittedName>
        <fullName evidence="2">Oidioi.mRNA.OKI2018_I69.chr1.g1455.t1.cds</fullName>
    </submittedName>
</protein>
<evidence type="ECO:0000256" key="1">
    <source>
        <dbReference type="SAM" id="MobiDB-lite"/>
    </source>
</evidence>